<comment type="similarity">
    <text evidence="1">Belongs to the sulfotransferase 1 family.</text>
</comment>
<evidence type="ECO:0000256" key="2">
    <source>
        <dbReference type="ARBA" id="ARBA00022679"/>
    </source>
</evidence>
<dbReference type="Gene3D" id="3.40.50.300">
    <property type="entry name" value="P-loop containing nucleotide triphosphate hydrolases"/>
    <property type="match status" value="1"/>
</dbReference>
<evidence type="ECO:0000313" key="4">
    <source>
        <dbReference type="EMBL" id="NOV33112.1"/>
    </source>
</evidence>
<name>A0A6M2CI90_RHIMP</name>
<dbReference type="GO" id="GO:0008146">
    <property type="term" value="F:sulfotransferase activity"/>
    <property type="evidence" value="ECO:0007669"/>
    <property type="project" value="InterPro"/>
</dbReference>
<proteinExistence type="inferred from homology"/>
<reference evidence="4" key="1">
    <citation type="submission" date="2019-09" db="EMBL/GenBank/DDBJ databases">
        <title>Organ-specific transcriptomic study of the physiology of the cattle tick, Rhipicephalus microplus.</title>
        <authorList>
            <person name="Tirloni L."/>
            <person name="Braz G."/>
            <person name="Gandara A.C.P."/>
            <person name="Sabadin G.A."/>
            <person name="da Silva R.M."/>
            <person name="Guizzo M.G."/>
            <person name="Machado J.A."/>
            <person name="Costa E.P."/>
            <person name="Gomes H.F."/>
            <person name="Moraes J."/>
            <person name="Mota M.B.S."/>
            <person name="Mesquita R.D."/>
            <person name="Alvarenga P.H."/>
            <person name="Alves F."/>
            <person name="Seixas A."/>
            <person name="da Fonseca R.N."/>
            <person name="Fogaca A."/>
            <person name="Logullo C."/>
            <person name="Tanaka A."/>
            <person name="Daffre S."/>
            <person name="Termignoni C."/>
            <person name="Vaz I.S.Jr."/>
            <person name="Oliveira P.L."/>
            <person name="Ribeiro J.M."/>
        </authorList>
    </citation>
    <scope>NUCLEOTIDE SEQUENCE</scope>
    <source>
        <strain evidence="4">Porto Alegre</strain>
    </source>
</reference>
<evidence type="ECO:0000256" key="1">
    <source>
        <dbReference type="ARBA" id="ARBA00005771"/>
    </source>
</evidence>
<feature type="domain" description="Sulfotransferase" evidence="3">
    <location>
        <begin position="68"/>
        <end position="337"/>
    </location>
</feature>
<dbReference type="SUPFAM" id="SSF52540">
    <property type="entry name" value="P-loop containing nucleoside triphosphate hydrolases"/>
    <property type="match status" value="1"/>
</dbReference>
<dbReference type="InterPro" id="IPR027417">
    <property type="entry name" value="P-loop_NTPase"/>
</dbReference>
<accession>A0A6M2CI90</accession>
<keyword evidence="2 4" id="KW-0808">Transferase</keyword>
<protein>
    <submittedName>
        <fullName evidence="4">Putative sulfotransferase midgut overexpressed</fullName>
    </submittedName>
</protein>
<dbReference type="OrthoDB" id="205623at2759"/>
<organism evidence="4">
    <name type="scientific">Rhipicephalus microplus</name>
    <name type="common">Cattle tick</name>
    <name type="synonym">Boophilus microplus</name>
    <dbReference type="NCBI Taxonomy" id="6941"/>
    <lineage>
        <taxon>Eukaryota</taxon>
        <taxon>Metazoa</taxon>
        <taxon>Ecdysozoa</taxon>
        <taxon>Arthropoda</taxon>
        <taxon>Chelicerata</taxon>
        <taxon>Arachnida</taxon>
        <taxon>Acari</taxon>
        <taxon>Parasitiformes</taxon>
        <taxon>Ixodida</taxon>
        <taxon>Ixodoidea</taxon>
        <taxon>Ixodidae</taxon>
        <taxon>Rhipicephalinae</taxon>
        <taxon>Rhipicephalus</taxon>
        <taxon>Boophilus</taxon>
    </lineage>
</organism>
<dbReference type="PANTHER" id="PTHR11783">
    <property type="entry name" value="SULFOTRANSFERASE SULT"/>
    <property type="match status" value="1"/>
</dbReference>
<dbReference type="EMBL" id="GHWJ01000375">
    <property type="protein sequence ID" value="NOV33112.1"/>
    <property type="molecule type" value="Transcribed_RNA"/>
</dbReference>
<sequence>MLSLEHRVPAFATRQAPTPPTKLSSSFSSMEWKKRFYQQYHEVDGFYISKSFPVDCVRSALRYKAQPGDLFIVSYPKCGTTWMQHIVYNIINNHSPPKNQLLSWMEMPFLEAQGAESINDMKKPGPMKTHMSFLFQPYSKDAKYIYVARNPFDCCVSFFYHTRDMPEYNFQEGTFDQFFEMFLEGKVDFGDYFDHLLSWYEHRDDANVLFVTYEQLKKDVRAWISKIADFVGEEYGRKLRDETGRLENVLANISIKSMRECVNESMQTSFNVLQTAFSGEVPKWVEQLKVAIGVDATEKPMCGDFVRKGVVGDWRNHFSEDQVKRLQKKIEEKTRGSNVMDLWKDVDIPHQDIFIH</sequence>
<dbReference type="Pfam" id="PF00685">
    <property type="entry name" value="Sulfotransfer_1"/>
    <property type="match status" value="1"/>
</dbReference>
<dbReference type="VEuPathDB" id="VectorBase:LOC119167383"/>
<dbReference type="InterPro" id="IPR000863">
    <property type="entry name" value="Sulfotransferase_dom"/>
</dbReference>
<evidence type="ECO:0000259" key="3">
    <source>
        <dbReference type="Pfam" id="PF00685"/>
    </source>
</evidence>
<dbReference type="AlphaFoldDB" id="A0A6M2CI90"/>